<dbReference type="Pfam" id="PF00076">
    <property type="entry name" value="RRM_1"/>
    <property type="match status" value="1"/>
</dbReference>
<dbReference type="GO" id="GO:0043021">
    <property type="term" value="F:ribonucleoprotein complex binding"/>
    <property type="evidence" value="ECO:0007669"/>
    <property type="project" value="TreeGrafter"/>
</dbReference>
<dbReference type="EMBL" id="CAKLBY020000109">
    <property type="protein sequence ID" value="CAK7927265.1"/>
    <property type="molecule type" value="Genomic_DNA"/>
</dbReference>
<dbReference type="PANTHER" id="PTHR13284:SF4">
    <property type="entry name" value="C2H2-TYPE DOMAIN-CONTAINING PROTEIN"/>
    <property type="match status" value="1"/>
</dbReference>
<dbReference type="Pfam" id="PF01248">
    <property type="entry name" value="Ribosomal_L7Ae"/>
    <property type="match status" value="1"/>
</dbReference>
<proteinExistence type="predicted"/>
<accession>A0AAV1TXY0</accession>
<evidence type="ECO:0000256" key="1">
    <source>
        <dbReference type="PROSITE-ProRule" id="PRU00176"/>
    </source>
</evidence>
<dbReference type="GO" id="GO:0005739">
    <property type="term" value="C:mitochondrion"/>
    <property type="evidence" value="ECO:0007669"/>
    <property type="project" value="TreeGrafter"/>
</dbReference>
<dbReference type="InterPro" id="IPR004038">
    <property type="entry name" value="Ribosomal_eL8/eL30/eS12/Gad45"/>
</dbReference>
<feature type="domain" description="RRM" evidence="3">
    <location>
        <begin position="103"/>
        <end position="187"/>
    </location>
</feature>
<dbReference type="GO" id="GO:0003730">
    <property type="term" value="F:mRNA 3'-UTR binding"/>
    <property type="evidence" value="ECO:0007669"/>
    <property type="project" value="TreeGrafter"/>
</dbReference>
<protein>
    <recommendedName>
        <fullName evidence="3">RRM domain-containing protein</fullName>
    </recommendedName>
</protein>
<dbReference type="InterPro" id="IPR035979">
    <property type="entry name" value="RBD_domain_sf"/>
</dbReference>
<sequence>MATTPARALETLFTHIEAANPRLWAQVPAKVTQEKSQRTRRRKKLPTESSSRKGETFASFDHVEPIGASFALNPKRRTRKSGLKIAIKQGPDLEKARGFRVRGLVTVEELEHEDEIEELQSELHEAFSQFGPLQRVDVVRETADERVSSIGDVVVAFLDDKQALAAFRSYHGNVFGGNLVTCSWEQQKKSSGMEMFDSDLVSGNSMLRELQQVDEVVAVDDDVMRRKFRDLGHGNEVQVEETSKAVTETCGGDEDSGEEVQVVDGSSTGCLPASSTPFECGQSSVAALAVESLELVELVSRLLKRLADLQERAHTQNPRHSRRSRRFVLGMHEVRRGLLCSKIRLLVMAADQDECQVLDDKRAELVSIAAQQGVPTLAPMNRRKLGRVLQKSVRVSCVGVYSVEGANDLFRQLLQRISP</sequence>
<dbReference type="GO" id="GO:1990904">
    <property type="term" value="C:ribonucleoprotein complex"/>
    <property type="evidence" value="ECO:0007669"/>
    <property type="project" value="TreeGrafter"/>
</dbReference>
<evidence type="ECO:0000256" key="2">
    <source>
        <dbReference type="SAM" id="MobiDB-lite"/>
    </source>
</evidence>
<evidence type="ECO:0000313" key="4">
    <source>
        <dbReference type="EMBL" id="CAK7927265.1"/>
    </source>
</evidence>
<dbReference type="AlphaFoldDB" id="A0AAV1TXY0"/>
<evidence type="ECO:0000313" key="5">
    <source>
        <dbReference type="Proteomes" id="UP001162060"/>
    </source>
</evidence>
<dbReference type="PROSITE" id="PS50102">
    <property type="entry name" value="RRM"/>
    <property type="match status" value="1"/>
</dbReference>
<dbReference type="CDD" id="cd00590">
    <property type="entry name" value="RRM_SF"/>
    <property type="match status" value="1"/>
</dbReference>
<dbReference type="Gene3D" id="3.30.1330.30">
    <property type="match status" value="1"/>
</dbReference>
<comment type="caution">
    <text evidence="4">The sequence shown here is derived from an EMBL/GenBank/DDBJ whole genome shotgun (WGS) entry which is preliminary data.</text>
</comment>
<dbReference type="InterPro" id="IPR000504">
    <property type="entry name" value="RRM_dom"/>
</dbReference>
<dbReference type="InterPro" id="IPR012677">
    <property type="entry name" value="Nucleotide-bd_a/b_plait_sf"/>
</dbReference>
<name>A0AAV1TXY0_9STRA</name>
<dbReference type="PANTHER" id="PTHR13284">
    <property type="entry name" value="GH01354P"/>
    <property type="match status" value="1"/>
</dbReference>
<dbReference type="Gene3D" id="3.30.70.330">
    <property type="match status" value="1"/>
</dbReference>
<dbReference type="SUPFAM" id="SSF54928">
    <property type="entry name" value="RNA-binding domain, RBD"/>
    <property type="match status" value="1"/>
</dbReference>
<dbReference type="GO" id="GO:0035368">
    <property type="term" value="F:selenocysteine insertion sequence binding"/>
    <property type="evidence" value="ECO:0007669"/>
    <property type="project" value="InterPro"/>
</dbReference>
<dbReference type="Proteomes" id="UP001162060">
    <property type="component" value="Unassembled WGS sequence"/>
</dbReference>
<dbReference type="InterPro" id="IPR029064">
    <property type="entry name" value="Ribosomal_eL30-like_sf"/>
</dbReference>
<organism evidence="4 5">
    <name type="scientific">Peronospora matthiolae</name>
    <dbReference type="NCBI Taxonomy" id="2874970"/>
    <lineage>
        <taxon>Eukaryota</taxon>
        <taxon>Sar</taxon>
        <taxon>Stramenopiles</taxon>
        <taxon>Oomycota</taxon>
        <taxon>Peronosporomycetes</taxon>
        <taxon>Peronosporales</taxon>
        <taxon>Peronosporaceae</taxon>
        <taxon>Peronospora</taxon>
    </lineage>
</organism>
<dbReference type="SUPFAM" id="SSF55315">
    <property type="entry name" value="L30e-like"/>
    <property type="match status" value="1"/>
</dbReference>
<keyword evidence="1" id="KW-0694">RNA-binding</keyword>
<dbReference type="InterPro" id="IPR040051">
    <property type="entry name" value="SECISBP2"/>
</dbReference>
<gene>
    <name evidence="4" type="ORF">PM001_LOCUS12415</name>
</gene>
<evidence type="ECO:0000259" key="3">
    <source>
        <dbReference type="PROSITE" id="PS50102"/>
    </source>
</evidence>
<feature type="region of interest" description="Disordered" evidence="2">
    <location>
        <begin position="28"/>
        <end position="58"/>
    </location>
</feature>
<reference evidence="4" key="1">
    <citation type="submission" date="2024-01" db="EMBL/GenBank/DDBJ databases">
        <authorList>
            <person name="Webb A."/>
        </authorList>
    </citation>
    <scope>NUCLEOTIDE SEQUENCE</scope>
    <source>
        <strain evidence="4">Pm1</strain>
    </source>
</reference>